<protein>
    <submittedName>
        <fullName evidence="13">CRISPR-associated helicase Cas3</fullName>
    </submittedName>
</protein>
<evidence type="ECO:0000256" key="1">
    <source>
        <dbReference type="ARBA" id="ARBA00006847"/>
    </source>
</evidence>
<dbReference type="PROSITE" id="PS51192">
    <property type="entry name" value="HELICASE_ATP_BIND_1"/>
    <property type="match status" value="1"/>
</dbReference>
<feature type="domain" description="HD Cas3-type" evidence="12">
    <location>
        <begin position="19"/>
        <end position="224"/>
    </location>
</feature>
<dbReference type="Gene3D" id="1.10.3210.30">
    <property type="match status" value="1"/>
</dbReference>
<sequence length="793" mass="87798">MFEVGVDAPVWGAWGKAGSAAEPHPLVCHAIDTAAVAELLYDVVLGPKIRRELERGLGPLGDVRSWVAVLCGWHDIGKVSPIFQAMHTIFAERYLGREVRELVESLHGTSKVPDVRTTHGVLTTVHLSQCLERWSASVAVRDALAFGLGGHHGSMPSARTVQAARHRRAHHGADPWQDLRTRVMREVAQLWDLRDPAEAAWDAVSLSVPAFVGLAGLTSVSDWVASDTTNFDYAELPLPEDLRPYRDLARQRAATAVEVRLRWRRWAPPADTSYSSLFGEDPRPLQQLVETVVAGCDEPGVLTIEAPTGEGKTRAGFQAAATLARRLGLSGMYFALPTRATAAQVHSELEAVAQRLGIGEPPNLVQSVRGLEPSAVDEDGDGVHDGHEWFTRKRGLLFPVGVGTIDQALQAAITSRHVFVRLTGLSGKVLVIDEAHDLDAHMRTLLRRLMWWCGRLGIPVVLMSATLPSDDREELIAHWRTGRLQRKPGEIAARTVGAGGQQVLWAGAENVSVPSRVELSEVNARRPPVTVHHLDGEKEMSSWLQARLQERGCALVIRNLVRDAQHTHGLLKDALKDWPVKPELVLLTGHTPSRQRREIETRLRNVLGPKASDRPHMLVVGTQVLQHSLDLDFDLLASDVAPINELIQRVGRVHRHERDPQSRACPVPELGLLQPPEGKNGPQFARGLHTVYPTALLLRTWLALQDRSELKLPAEAPELVHTIYTDPVELQGTLARRFDTATQRMLDQDAAEESRVSRFYLPPLGSSDSIRELTRYPTLASRTRKDTPWKEHR</sequence>
<evidence type="ECO:0000256" key="2">
    <source>
        <dbReference type="ARBA" id="ARBA00009046"/>
    </source>
</evidence>
<evidence type="ECO:0000256" key="9">
    <source>
        <dbReference type="ARBA" id="ARBA00023118"/>
    </source>
</evidence>
<dbReference type="InterPro" id="IPR011545">
    <property type="entry name" value="DEAD/DEAH_box_helicase_dom"/>
</dbReference>
<evidence type="ECO:0000259" key="12">
    <source>
        <dbReference type="PROSITE" id="PS51643"/>
    </source>
</evidence>
<organism evidence="13 14">
    <name type="scientific">Saccharopolyspora cebuensis</name>
    <dbReference type="NCBI Taxonomy" id="418759"/>
    <lineage>
        <taxon>Bacteria</taxon>
        <taxon>Bacillati</taxon>
        <taxon>Actinomycetota</taxon>
        <taxon>Actinomycetes</taxon>
        <taxon>Pseudonocardiales</taxon>
        <taxon>Pseudonocardiaceae</taxon>
        <taxon>Saccharopolyspora</taxon>
    </lineage>
</organism>
<evidence type="ECO:0000256" key="6">
    <source>
        <dbReference type="ARBA" id="ARBA00022801"/>
    </source>
</evidence>
<dbReference type="RefSeq" id="WP_369774798.1">
    <property type="nucleotide sequence ID" value="NZ_JBGEHV010000017.1"/>
</dbReference>
<keyword evidence="4" id="KW-0479">Metal-binding</keyword>
<evidence type="ECO:0000256" key="3">
    <source>
        <dbReference type="ARBA" id="ARBA00022722"/>
    </source>
</evidence>
<keyword evidence="6" id="KW-0378">Hydrolase</keyword>
<evidence type="ECO:0000256" key="10">
    <source>
        <dbReference type="SAM" id="MobiDB-lite"/>
    </source>
</evidence>
<dbReference type="CDD" id="cd09641">
    <property type="entry name" value="Cas3''_I"/>
    <property type="match status" value="1"/>
</dbReference>
<proteinExistence type="inferred from homology"/>
<evidence type="ECO:0000256" key="5">
    <source>
        <dbReference type="ARBA" id="ARBA00022741"/>
    </source>
</evidence>
<dbReference type="NCBIfam" id="TIGR01596">
    <property type="entry name" value="cas3_HD"/>
    <property type="match status" value="1"/>
</dbReference>
<dbReference type="Gene3D" id="3.40.50.300">
    <property type="entry name" value="P-loop containing nucleotide triphosphate hydrolases"/>
    <property type="match status" value="2"/>
</dbReference>
<keyword evidence="7" id="KW-0347">Helicase</keyword>
<evidence type="ECO:0000256" key="7">
    <source>
        <dbReference type="ARBA" id="ARBA00022806"/>
    </source>
</evidence>
<dbReference type="InterPro" id="IPR054712">
    <property type="entry name" value="Cas3-like_dom"/>
</dbReference>
<dbReference type="SUPFAM" id="SSF52540">
    <property type="entry name" value="P-loop containing nucleoside triphosphate hydrolases"/>
    <property type="match status" value="1"/>
</dbReference>
<dbReference type="InterPro" id="IPR014001">
    <property type="entry name" value="Helicase_ATP-bd"/>
</dbReference>
<dbReference type="SMART" id="SM00487">
    <property type="entry name" value="DEXDc"/>
    <property type="match status" value="1"/>
</dbReference>
<evidence type="ECO:0000313" key="13">
    <source>
        <dbReference type="EMBL" id="MEY8040061.1"/>
    </source>
</evidence>
<dbReference type="InterPro" id="IPR038257">
    <property type="entry name" value="CRISPR-assoc_Cas3_HD_sf"/>
</dbReference>
<gene>
    <name evidence="13" type="primary">cas3</name>
    <name evidence="13" type="ORF">AB8O55_11700</name>
</gene>
<dbReference type="Pfam" id="PF00270">
    <property type="entry name" value="DEAD"/>
    <property type="match status" value="1"/>
</dbReference>
<dbReference type="PANTHER" id="PTHR47963">
    <property type="entry name" value="DEAD-BOX ATP-DEPENDENT RNA HELICASE 47, MITOCHONDRIAL"/>
    <property type="match status" value="1"/>
</dbReference>
<comment type="similarity">
    <text evidence="1">In the N-terminal section; belongs to the CRISPR-associated nuclease Cas3-HD family.</text>
</comment>
<dbReference type="Pfam" id="PF22590">
    <property type="entry name" value="Cas3-like_C_2"/>
    <property type="match status" value="1"/>
</dbReference>
<evidence type="ECO:0000256" key="4">
    <source>
        <dbReference type="ARBA" id="ARBA00022723"/>
    </source>
</evidence>
<keyword evidence="3" id="KW-0540">Nuclease</keyword>
<dbReference type="Proteomes" id="UP001564626">
    <property type="component" value="Unassembled WGS sequence"/>
</dbReference>
<reference evidence="13 14" key="1">
    <citation type="submission" date="2024-08" db="EMBL/GenBank/DDBJ databases">
        <title>Genome mining of Saccharopolyspora cebuensis PGLac3 from Nigerian medicinal plant.</title>
        <authorList>
            <person name="Ezeobiora C.E."/>
            <person name="Igbokwe N.H."/>
            <person name="Amin D.H."/>
            <person name="Mendie U.E."/>
        </authorList>
    </citation>
    <scope>NUCLEOTIDE SEQUENCE [LARGE SCALE GENOMIC DNA]</scope>
    <source>
        <strain evidence="13 14">PGLac3</strain>
    </source>
</reference>
<dbReference type="InterPro" id="IPR006474">
    <property type="entry name" value="Helicase_Cas3_CRISPR-ass_core"/>
</dbReference>
<dbReference type="CDD" id="cd17930">
    <property type="entry name" value="DEXHc_cas3"/>
    <property type="match status" value="1"/>
</dbReference>
<dbReference type="Pfam" id="PF18019">
    <property type="entry name" value="Cas3_HD"/>
    <property type="match status" value="1"/>
</dbReference>
<dbReference type="InterPro" id="IPR027417">
    <property type="entry name" value="P-loop_NTPase"/>
</dbReference>
<keyword evidence="14" id="KW-1185">Reference proteome</keyword>
<evidence type="ECO:0000259" key="11">
    <source>
        <dbReference type="PROSITE" id="PS51192"/>
    </source>
</evidence>
<keyword evidence="8" id="KW-0067">ATP-binding</keyword>
<feature type="region of interest" description="Disordered" evidence="10">
    <location>
        <begin position="657"/>
        <end position="685"/>
    </location>
</feature>
<keyword evidence="9" id="KW-0051">Antiviral defense</keyword>
<dbReference type="PROSITE" id="PS51643">
    <property type="entry name" value="HD_CAS3"/>
    <property type="match status" value="1"/>
</dbReference>
<dbReference type="NCBIfam" id="TIGR01587">
    <property type="entry name" value="cas3_core"/>
    <property type="match status" value="1"/>
</dbReference>
<keyword evidence="5" id="KW-0547">Nucleotide-binding</keyword>
<comment type="similarity">
    <text evidence="2">In the central section; belongs to the CRISPR-associated helicase Cas3 family.</text>
</comment>
<name>A0ABV4CJP3_9PSEU</name>
<dbReference type="InterPro" id="IPR006483">
    <property type="entry name" value="CRISPR-assoc_Cas3_HD"/>
</dbReference>
<dbReference type="EMBL" id="JBGEHV010000017">
    <property type="protein sequence ID" value="MEY8040061.1"/>
    <property type="molecule type" value="Genomic_DNA"/>
</dbReference>
<dbReference type="PANTHER" id="PTHR47963:SF9">
    <property type="entry name" value="CRISPR-ASSOCIATED ENDONUCLEASE_HELICASE CAS3"/>
    <property type="match status" value="1"/>
</dbReference>
<feature type="domain" description="Helicase ATP-binding" evidence="11">
    <location>
        <begin position="293"/>
        <end position="485"/>
    </location>
</feature>
<evidence type="ECO:0000313" key="14">
    <source>
        <dbReference type="Proteomes" id="UP001564626"/>
    </source>
</evidence>
<evidence type="ECO:0000256" key="8">
    <source>
        <dbReference type="ARBA" id="ARBA00022840"/>
    </source>
</evidence>
<dbReference type="InterPro" id="IPR050547">
    <property type="entry name" value="DEAD_box_RNA_helicases"/>
</dbReference>
<comment type="caution">
    <text evidence="13">The sequence shown here is derived from an EMBL/GenBank/DDBJ whole genome shotgun (WGS) entry which is preliminary data.</text>
</comment>
<accession>A0ABV4CJP3</accession>